<gene>
    <name evidence="1" type="ORF">NCTC10172_00785</name>
</gene>
<dbReference type="RefSeq" id="WP_035368376.1">
    <property type="nucleotide sequence ID" value="NZ_LR215050.1"/>
</dbReference>
<evidence type="ECO:0000313" key="1">
    <source>
        <dbReference type="EMBL" id="VEU82762.1"/>
    </source>
</evidence>
<organism evidence="1 2">
    <name type="scientific">Acholeplasma hippikon</name>
    <dbReference type="NCBI Taxonomy" id="264636"/>
    <lineage>
        <taxon>Bacteria</taxon>
        <taxon>Bacillati</taxon>
        <taxon>Mycoplasmatota</taxon>
        <taxon>Mollicutes</taxon>
        <taxon>Acholeplasmatales</taxon>
        <taxon>Acholeplasmataceae</taxon>
        <taxon>Acholeplasma</taxon>
    </lineage>
</organism>
<dbReference type="Proteomes" id="UP000290909">
    <property type="component" value="Chromosome"/>
</dbReference>
<dbReference type="AlphaFoldDB" id="A0A449BJY3"/>
<dbReference type="KEGG" id="ahk:NCTC10172_00785"/>
<accession>A0A449BJY3</accession>
<proteinExistence type="predicted"/>
<reference evidence="1 2" key="1">
    <citation type="submission" date="2019-01" db="EMBL/GenBank/DDBJ databases">
        <authorList>
            <consortium name="Pathogen Informatics"/>
        </authorList>
    </citation>
    <scope>NUCLEOTIDE SEQUENCE [LARGE SCALE GENOMIC DNA]</scope>
    <source>
        <strain evidence="1 2">NCTC10172</strain>
    </source>
</reference>
<dbReference type="EMBL" id="LR215050">
    <property type="protein sequence ID" value="VEU82762.1"/>
    <property type="molecule type" value="Genomic_DNA"/>
</dbReference>
<sequence length="90" mass="10782">MNHFDSDVIDSYVMTKRTLERMKTSKLSMKEKQGFVERILNQKKKVKDYKNIPTLKDRVPYYEADFKALMDHKKEMHLKGLTIYGNPLKR</sequence>
<dbReference type="STRING" id="1408416.GCA_000702765_00223"/>
<keyword evidence="2" id="KW-1185">Reference proteome</keyword>
<protein>
    <submittedName>
        <fullName evidence="1">Uncharacterized protein</fullName>
    </submittedName>
</protein>
<evidence type="ECO:0000313" key="2">
    <source>
        <dbReference type="Proteomes" id="UP000290909"/>
    </source>
</evidence>
<name>A0A449BJY3_9MOLU</name>